<keyword evidence="3" id="KW-1185">Reference proteome</keyword>
<gene>
    <name evidence="2" type="ORF">SDRG_12792</name>
</gene>
<feature type="compositionally biased region" description="Basic and acidic residues" evidence="1">
    <location>
        <begin position="604"/>
        <end position="616"/>
    </location>
</feature>
<feature type="compositionally biased region" description="Polar residues" evidence="1">
    <location>
        <begin position="291"/>
        <end position="300"/>
    </location>
</feature>
<evidence type="ECO:0000313" key="2">
    <source>
        <dbReference type="EMBL" id="EQC29543.1"/>
    </source>
</evidence>
<feature type="compositionally biased region" description="Low complexity" evidence="1">
    <location>
        <begin position="314"/>
        <end position="325"/>
    </location>
</feature>
<sequence>MVAIYYKVNSYVFVLPEQAPQGQLRWPVYAKITKSKRARSRATYIDLTTVATENAPAKMLELSVRGRPLPVVQRAEAEVHRLGLWLRQFVICKHDDKVHVGQVRGYDMATESLSIQTISGRIEVPRDNVRSCADVSALILWRLSSPTGTARQVSRHWAAAVRMQVAIRDRLTDLGRTSSNILDVLDDIVPRDAVPPPHASVAIVAPTTGKLVDVVVQHAVDFVFWTTADRRGLPPRAFGEEYWEPRMTPDVDDGSDDAASNRDDPDSDASNSSERSSASQGEDLDDASSVFWGTNHQGTPQDPKFGRADSEFWSGATGPAASASGRPVLNQPHLSADPRAWDTAGAYLVRARRIAAGRDAKRASTDFVPKRTEQAIHALITSAEYLSSPPSDFFRSVLHEELYFFRYPSVLRALYSFNFDEGQLSILHFQRRSVGDMRTWTKNNRSIRQDYSSKALLPEAELAGPPSSAIEGALTNLSLYAATFCHRRVQQFIAKGIFTVQALVASNVVTTDTADDLVEWIDSIFSRFTANLHRDVTGSSSMSSHEETHKLFNRDSIELDRLFKVTTTRKAEEFEAFKASTLATLEQLMSASDPSRSAGAFKNDNGRAGHTDVSHEKVEMSSEVYNKLPRQASNGICCRFLSARGCDGSTECADANRIKRPHCLPTMRCGIHYQGLRWAHPSLYRVA</sequence>
<evidence type="ECO:0000256" key="1">
    <source>
        <dbReference type="SAM" id="MobiDB-lite"/>
    </source>
</evidence>
<proteinExistence type="predicted"/>
<dbReference type="GeneID" id="19953519"/>
<feature type="compositionally biased region" description="Low complexity" evidence="1">
    <location>
        <begin position="268"/>
        <end position="279"/>
    </location>
</feature>
<evidence type="ECO:0000313" key="3">
    <source>
        <dbReference type="Proteomes" id="UP000030762"/>
    </source>
</evidence>
<dbReference type="EMBL" id="JH767183">
    <property type="protein sequence ID" value="EQC29543.1"/>
    <property type="molecule type" value="Genomic_DNA"/>
</dbReference>
<feature type="region of interest" description="Disordered" evidence="1">
    <location>
        <begin position="241"/>
        <end position="336"/>
    </location>
</feature>
<dbReference type="RefSeq" id="XP_008617095.1">
    <property type="nucleotide sequence ID" value="XM_008618873.1"/>
</dbReference>
<name>T0RBJ7_SAPDV</name>
<dbReference type="InParanoid" id="T0RBJ7"/>
<dbReference type="Proteomes" id="UP000030762">
    <property type="component" value="Unassembled WGS sequence"/>
</dbReference>
<dbReference type="VEuPathDB" id="FungiDB:SDRG_12792"/>
<feature type="region of interest" description="Disordered" evidence="1">
    <location>
        <begin position="596"/>
        <end position="616"/>
    </location>
</feature>
<organism evidence="2 3">
    <name type="scientific">Saprolegnia diclina (strain VS20)</name>
    <dbReference type="NCBI Taxonomy" id="1156394"/>
    <lineage>
        <taxon>Eukaryota</taxon>
        <taxon>Sar</taxon>
        <taxon>Stramenopiles</taxon>
        <taxon>Oomycota</taxon>
        <taxon>Saprolegniomycetes</taxon>
        <taxon>Saprolegniales</taxon>
        <taxon>Saprolegniaceae</taxon>
        <taxon>Saprolegnia</taxon>
    </lineage>
</organism>
<accession>T0RBJ7</accession>
<dbReference type="OMA" id="CTENAIA"/>
<dbReference type="AlphaFoldDB" id="T0RBJ7"/>
<protein>
    <submittedName>
        <fullName evidence="2">Uncharacterized protein</fullName>
    </submittedName>
</protein>
<reference evidence="2 3" key="1">
    <citation type="submission" date="2012-04" db="EMBL/GenBank/DDBJ databases">
        <title>The Genome Sequence of Saprolegnia declina VS20.</title>
        <authorList>
            <consortium name="The Broad Institute Genome Sequencing Platform"/>
            <person name="Russ C."/>
            <person name="Nusbaum C."/>
            <person name="Tyler B."/>
            <person name="van West P."/>
            <person name="Dieguez-Uribeondo J."/>
            <person name="de Bruijn I."/>
            <person name="Tripathy S."/>
            <person name="Jiang R."/>
            <person name="Young S.K."/>
            <person name="Zeng Q."/>
            <person name="Gargeya S."/>
            <person name="Fitzgerald M."/>
            <person name="Haas B."/>
            <person name="Abouelleil A."/>
            <person name="Alvarado L."/>
            <person name="Arachchi H.M."/>
            <person name="Berlin A."/>
            <person name="Chapman S.B."/>
            <person name="Goldberg J."/>
            <person name="Griggs A."/>
            <person name="Gujja S."/>
            <person name="Hansen M."/>
            <person name="Howarth C."/>
            <person name="Imamovic A."/>
            <person name="Larimer J."/>
            <person name="McCowen C."/>
            <person name="Montmayeur A."/>
            <person name="Murphy C."/>
            <person name="Neiman D."/>
            <person name="Pearson M."/>
            <person name="Priest M."/>
            <person name="Roberts A."/>
            <person name="Saif S."/>
            <person name="Shea T."/>
            <person name="Sisk P."/>
            <person name="Sykes S."/>
            <person name="Wortman J."/>
            <person name="Nusbaum C."/>
            <person name="Birren B."/>
        </authorList>
    </citation>
    <scope>NUCLEOTIDE SEQUENCE [LARGE SCALE GENOMIC DNA]</scope>
    <source>
        <strain evidence="2 3">VS20</strain>
    </source>
</reference>
<dbReference type="eggNOG" id="ENOG502SIQK">
    <property type="taxonomic scope" value="Eukaryota"/>
</dbReference>